<feature type="domain" description="Nitrite/Sulfite reductase ferredoxin-like" evidence="7">
    <location>
        <begin position="2"/>
        <end position="65"/>
    </location>
</feature>
<keyword evidence="9" id="KW-1185">Reference proteome</keyword>
<dbReference type="SUPFAM" id="SSF56014">
    <property type="entry name" value="Nitrite and sulphite reductase 4Fe-4S domain-like"/>
    <property type="match status" value="2"/>
</dbReference>
<keyword evidence="6" id="KW-0411">Iron-sulfur</keyword>
<keyword evidence="2" id="KW-0349">Heme</keyword>
<keyword evidence="4" id="KW-0560">Oxidoreductase</keyword>
<evidence type="ECO:0000256" key="6">
    <source>
        <dbReference type="ARBA" id="ARBA00023014"/>
    </source>
</evidence>
<reference evidence="8 9" key="1">
    <citation type="submission" date="2020-05" db="EMBL/GenBank/DDBJ databases">
        <title>Azospirillum oleiclasticum sp. nov, a nitrogen-fixing and heavy crude oil-emulsifying bacterium isolated from the crude oil of Yumen Oilfield.</title>
        <authorList>
            <person name="Wu D."/>
            <person name="Cai M."/>
            <person name="Zhang X."/>
        </authorList>
    </citation>
    <scope>NUCLEOTIDE SEQUENCE [LARGE SCALE GENOMIC DNA]</scope>
    <source>
        <strain evidence="8 9">ROY-1-1-2</strain>
    </source>
</reference>
<evidence type="ECO:0000256" key="3">
    <source>
        <dbReference type="ARBA" id="ARBA00022723"/>
    </source>
</evidence>
<sequence length="362" mass="36815">MESGDGLILRVRPVLARLTAEQAYGLCDAARTYGSGIIDLTSRANLQIRGVRTDTHGPLLERLGALGLLDADPALESRRNILVDPFWQTGDDTALIAAALAARLAELPPLPAKFGFAVDAGDARRLAAASADIRVERGASGGLILRADGAPLGRPVAVEGAVDAVIALARWFVDSGGAAAGRMARHLAGTALPDAFAGTEAPAAEAPPVAPGVTSLGLAVGVPFGQIEAAAFADLLRASGAAALRTTAVRVLILEGGALVAADGFVTGADDPRLRVEACAGVPFCPSATVATRDLALRLAARAPGRLHVSGCAKGCAHAGAAPLTLVGRDGRFDLVRDGRAWDMPLETGLDPDTLATRFGAA</sequence>
<dbReference type="InterPro" id="IPR036136">
    <property type="entry name" value="Nit/Sulf_reduc_fer-like_dom_sf"/>
</dbReference>
<dbReference type="SUPFAM" id="SSF55124">
    <property type="entry name" value="Nitrite/Sulfite reductase N-terminal domain-like"/>
    <property type="match status" value="1"/>
</dbReference>
<accession>A0ABX2TFE4</accession>
<gene>
    <name evidence="8" type="ORF">HND93_16980</name>
</gene>
<protein>
    <submittedName>
        <fullName evidence="8">Cobalamin biosynthesis protein CobG</fullName>
    </submittedName>
</protein>
<evidence type="ECO:0000256" key="1">
    <source>
        <dbReference type="ARBA" id="ARBA00022485"/>
    </source>
</evidence>
<comment type="caution">
    <text evidence="8">The sequence shown here is derived from an EMBL/GenBank/DDBJ whole genome shotgun (WGS) entry which is preliminary data.</text>
</comment>
<evidence type="ECO:0000313" key="9">
    <source>
        <dbReference type="Proteomes" id="UP000584642"/>
    </source>
</evidence>
<proteinExistence type="predicted"/>
<dbReference type="Pfam" id="PF03460">
    <property type="entry name" value="NIR_SIR_ferr"/>
    <property type="match status" value="1"/>
</dbReference>
<evidence type="ECO:0000256" key="4">
    <source>
        <dbReference type="ARBA" id="ARBA00023002"/>
    </source>
</evidence>
<keyword evidence="1" id="KW-0004">4Fe-4S</keyword>
<evidence type="ECO:0000259" key="7">
    <source>
        <dbReference type="Pfam" id="PF03460"/>
    </source>
</evidence>
<keyword evidence="5" id="KW-0408">Iron</keyword>
<evidence type="ECO:0000256" key="5">
    <source>
        <dbReference type="ARBA" id="ARBA00023004"/>
    </source>
</evidence>
<name>A0ABX2TFE4_9PROT</name>
<evidence type="ECO:0000313" key="8">
    <source>
        <dbReference type="EMBL" id="NYZ21410.1"/>
    </source>
</evidence>
<dbReference type="EMBL" id="JABFDB010000011">
    <property type="protein sequence ID" value="NYZ21410.1"/>
    <property type="molecule type" value="Genomic_DNA"/>
</dbReference>
<dbReference type="PANTHER" id="PTHR32439">
    <property type="entry name" value="FERREDOXIN--NITRITE REDUCTASE, CHLOROPLASTIC"/>
    <property type="match status" value="1"/>
</dbReference>
<dbReference type="InterPro" id="IPR051329">
    <property type="entry name" value="NIR_SIR_4Fe-4S"/>
</dbReference>
<dbReference type="PANTHER" id="PTHR32439:SF9">
    <property type="entry name" value="BLR3264 PROTEIN"/>
    <property type="match status" value="1"/>
</dbReference>
<dbReference type="InterPro" id="IPR005117">
    <property type="entry name" value="NiRdtase/SiRdtase_haem-b_fer"/>
</dbReference>
<dbReference type="Proteomes" id="UP000584642">
    <property type="component" value="Unassembled WGS sequence"/>
</dbReference>
<dbReference type="Gene3D" id="3.30.413.10">
    <property type="entry name" value="Sulfite Reductase Hemoprotein, domain 1"/>
    <property type="match status" value="1"/>
</dbReference>
<evidence type="ECO:0000256" key="2">
    <source>
        <dbReference type="ARBA" id="ARBA00022617"/>
    </source>
</evidence>
<keyword evidence="3" id="KW-0479">Metal-binding</keyword>
<organism evidence="8 9">
    <name type="scientific">Azospirillum oleiclasticum</name>
    <dbReference type="NCBI Taxonomy" id="2735135"/>
    <lineage>
        <taxon>Bacteria</taxon>
        <taxon>Pseudomonadati</taxon>
        <taxon>Pseudomonadota</taxon>
        <taxon>Alphaproteobacteria</taxon>
        <taxon>Rhodospirillales</taxon>
        <taxon>Azospirillaceae</taxon>
        <taxon>Azospirillum</taxon>
    </lineage>
</organism>
<dbReference type="Gene3D" id="3.90.480.20">
    <property type="match status" value="1"/>
</dbReference>
<dbReference type="InterPro" id="IPR045854">
    <property type="entry name" value="NO2/SO3_Rdtase_4Fe4S_sf"/>
</dbReference>